<feature type="compositionally biased region" description="Low complexity" evidence="1">
    <location>
        <begin position="39"/>
        <end position="50"/>
    </location>
</feature>
<comment type="caution">
    <text evidence="2">The sequence shown here is derived from an EMBL/GenBank/DDBJ whole genome shotgun (WGS) entry which is preliminary data.</text>
</comment>
<accession>A0AAE0VNT8</accession>
<organism evidence="2 3">
    <name type="scientific">Potamilus streckersoni</name>
    <dbReference type="NCBI Taxonomy" id="2493646"/>
    <lineage>
        <taxon>Eukaryota</taxon>
        <taxon>Metazoa</taxon>
        <taxon>Spiralia</taxon>
        <taxon>Lophotrochozoa</taxon>
        <taxon>Mollusca</taxon>
        <taxon>Bivalvia</taxon>
        <taxon>Autobranchia</taxon>
        <taxon>Heteroconchia</taxon>
        <taxon>Palaeoheterodonta</taxon>
        <taxon>Unionida</taxon>
        <taxon>Unionoidea</taxon>
        <taxon>Unionidae</taxon>
        <taxon>Ambleminae</taxon>
        <taxon>Lampsilini</taxon>
        <taxon>Potamilus</taxon>
    </lineage>
</organism>
<protein>
    <submittedName>
        <fullName evidence="2">Uncharacterized protein</fullName>
    </submittedName>
</protein>
<proteinExistence type="predicted"/>
<reference evidence="2" key="1">
    <citation type="journal article" date="2021" name="Genome Biol. Evol.">
        <title>A High-Quality Reference Genome for a Parasitic Bivalve with Doubly Uniparental Inheritance (Bivalvia: Unionida).</title>
        <authorList>
            <person name="Smith C.H."/>
        </authorList>
    </citation>
    <scope>NUCLEOTIDE SEQUENCE</scope>
    <source>
        <strain evidence="2">CHS0354</strain>
    </source>
</reference>
<feature type="region of interest" description="Disordered" evidence="1">
    <location>
        <begin position="13"/>
        <end position="56"/>
    </location>
</feature>
<feature type="compositionally biased region" description="Basic residues" evidence="1">
    <location>
        <begin position="14"/>
        <end position="25"/>
    </location>
</feature>
<sequence length="90" mass="10373">MRNMRLITNAQWRTKGKWRQGRRRWPSGDLRPKTSDTFGLGAPKPLAPKATTPPPSSSNCLYATFNVYEYWTAFKYLDCELSRVDFVGTI</sequence>
<dbReference type="Proteomes" id="UP001195483">
    <property type="component" value="Unassembled WGS sequence"/>
</dbReference>
<reference evidence="2" key="3">
    <citation type="submission" date="2023-05" db="EMBL/GenBank/DDBJ databases">
        <authorList>
            <person name="Smith C.H."/>
        </authorList>
    </citation>
    <scope>NUCLEOTIDE SEQUENCE</scope>
    <source>
        <strain evidence="2">CHS0354</strain>
        <tissue evidence="2">Mantle</tissue>
    </source>
</reference>
<evidence type="ECO:0000256" key="1">
    <source>
        <dbReference type="SAM" id="MobiDB-lite"/>
    </source>
</evidence>
<reference evidence="2" key="2">
    <citation type="journal article" date="2021" name="Genome Biol. Evol.">
        <title>Developing a high-quality reference genome for a parasitic bivalve with doubly uniparental inheritance (Bivalvia: Unionida).</title>
        <authorList>
            <person name="Smith C.H."/>
        </authorList>
    </citation>
    <scope>NUCLEOTIDE SEQUENCE</scope>
    <source>
        <strain evidence="2">CHS0354</strain>
        <tissue evidence="2">Mantle</tissue>
    </source>
</reference>
<dbReference type="EMBL" id="JAEAOA010000324">
    <property type="protein sequence ID" value="KAK3585073.1"/>
    <property type="molecule type" value="Genomic_DNA"/>
</dbReference>
<evidence type="ECO:0000313" key="3">
    <source>
        <dbReference type="Proteomes" id="UP001195483"/>
    </source>
</evidence>
<keyword evidence="3" id="KW-1185">Reference proteome</keyword>
<dbReference type="AlphaFoldDB" id="A0AAE0VNT8"/>
<evidence type="ECO:0000313" key="2">
    <source>
        <dbReference type="EMBL" id="KAK3585073.1"/>
    </source>
</evidence>
<name>A0AAE0VNT8_9BIVA</name>
<gene>
    <name evidence="2" type="ORF">CHS0354_004258</name>
</gene>